<dbReference type="STRING" id="1173111.SAMN05444955_105144"/>
<organism evidence="7 8">
    <name type="scientific">Lihuaxuella thermophila</name>
    <dbReference type="NCBI Taxonomy" id="1173111"/>
    <lineage>
        <taxon>Bacteria</taxon>
        <taxon>Bacillati</taxon>
        <taxon>Bacillota</taxon>
        <taxon>Bacilli</taxon>
        <taxon>Bacillales</taxon>
        <taxon>Thermoactinomycetaceae</taxon>
        <taxon>Lihuaxuella</taxon>
    </lineage>
</organism>
<dbReference type="Proteomes" id="UP000199695">
    <property type="component" value="Unassembled WGS sequence"/>
</dbReference>
<dbReference type="InterPro" id="IPR036188">
    <property type="entry name" value="FAD/NAD-bd_sf"/>
</dbReference>
<keyword evidence="3" id="KW-0560">Oxidoreductase</keyword>
<dbReference type="SUPFAM" id="SSF54373">
    <property type="entry name" value="FAD-linked reductases, C-terminal domain"/>
    <property type="match status" value="1"/>
</dbReference>
<dbReference type="NCBIfam" id="TIGR02352">
    <property type="entry name" value="thiamin_ThiO"/>
    <property type="match status" value="1"/>
</dbReference>
<evidence type="ECO:0000259" key="6">
    <source>
        <dbReference type="Pfam" id="PF01266"/>
    </source>
</evidence>
<dbReference type="PROSITE" id="PS51257">
    <property type="entry name" value="PROKAR_LIPOPROTEIN"/>
    <property type="match status" value="1"/>
</dbReference>
<dbReference type="EMBL" id="FOCQ01000005">
    <property type="protein sequence ID" value="SEN05753.1"/>
    <property type="molecule type" value="Genomic_DNA"/>
</dbReference>
<dbReference type="GO" id="GO:0050660">
    <property type="term" value="F:flavin adenine dinucleotide binding"/>
    <property type="evidence" value="ECO:0007669"/>
    <property type="project" value="InterPro"/>
</dbReference>
<dbReference type="GO" id="GO:0009229">
    <property type="term" value="P:thiamine diphosphate biosynthetic process"/>
    <property type="evidence" value="ECO:0007669"/>
    <property type="project" value="UniProtKB-UniPathway"/>
</dbReference>
<dbReference type="Pfam" id="PF01266">
    <property type="entry name" value="DAO"/>
    <property type="match status" value="1"/>
</dbReference>
<dbReference type="PANTHER" id="PTHR13847:SF289">
    <property type="entry name" value="GLYCINE OXIDASE"/>
    <property type="match status" value="1"/>
</dbReference>
<evidence type="ECO:0000256" key="3">
    <source>
        <dbReference type="ARBA" id="ARBA00023002"/>
    </source>
</evidence>
<accession>A0A1H8DEP9</accession>
<evidence type="ECO:0000256" key="2">
    <source>
        <dbReference type="ARBA" id="ARBA00022977"/>
    </source>
</evidence>
<evidence type="ECO:0000256" key="1">
    <source>
        <dbReference type="ARBA" id="ARBA00004948"/>
    </source>
</evidence>
<feature type="domain" description="FAD dependent oxidoreductase" evidence="6">
    <location>
        <begin position="4"/>
        <end position="349"/>
    </location>
</feature>
<keyword evidence="8" id="KW-1185">Reference proteome</keyword>
<dbReference type="PANTHER" id="PTHR13847">
    <property type="entry name" value="SARCOSINE DEHYDROGENASE-RELATED"/>
    <property type="match status" value="1"/>
</dbReference>
<dbReference type="Gene3D" id="3.50.50.60">
    <property type="entry name" value="FAD/NAD(P)-binding domain"/>
    <property type="match status" value="1"/>
</dbReference>
<dbReference type="GO" id="GO:0009228">
    <property type="term" value="P:thiamine biosynthetic process"/>
    <property type="evidence" value="ECO:0007669"/>
    <property type="project" value="UniProtKB-KW"/>
</dbReference>
<dbReference type="InterPro" id="IPR006076">
    <property type="entry name" value="FAD-dep_OxRdtase"/>
</dbReference>
<dbReference type="Gene3D" id="3.30.9.10">
    <property type="entry name" value="D-Amino Acid Oxidase, subunit A, domain 2"/>
    <property type="match status" value="1"/>
</dbReference>
<sequence length="372" mass="40672">MHKDVVIIGGGVIGCSIAYYLAKAGVKSIVLERDRIGAHASSAAAGMLGAQSEMTDPGPLTQLCLSSRAMFPSLQEELLEETGLDIELNRTGLLKVAFSEEEAEHLQRRGSWQMKAGQTVRWLDRAECLDIEQELSSQAVGALFLPEDYQVSAPRLTQAFALAAQKRGAVIAEGCRVVAVRQNRGEITEVVTNEGNFYPKWVVLAAGAWSRWIAEWLGLNLPVFPIKGESLSIRPKRPLFRHTLFTEKAYLVPKADGQIIVGATEKPHQMGKQVSAEAIQQLLQAAITIVPALGEGEVTRFWASFRPGSEDGQPYLGRFSAVSNLFVASGHQRNGILLSPATGHLMTQLILGEEPAELKAFQPDRILTRRHN</sequence>
<dbReference type="OrthoDB" id="9794226at2"/>
<protein>
    <recommendedName>
        <fullName evidence="5">glycine oxidase</fullName>
        <ecNumber evidence="5">1.4.3.19</ecNumber>
    </recommendedName>
</protein>
<dbReference type="GO" id="GO:0043799">
    <property type="term" value="F:glycine oxidase activity"/>
    <property type="evidence" value="ECO:0007669"/>
    <property type="project" value="UniProtKB-EC"/>
</dbReference>
<comment type="catalytic activity">
    <reaction evidence="4">
        <text>glycine + O2 + H2O = glyoxylate + H2O2 + NH4(+)</text>
        <dbReference type="Rhea" id="RHEA:11532"/>
        <dbReference type="ChEBI" id="CHEBI:15377"/>
        <dbReference type="ChEBI" id="CHEBI:15379"/>
        <dbReference type="ChEBI" id="CHEBI:16240"/>
        <dbReference type="ChEBI" id="CHEBI:28938"/>
        <dbReference type="ChEBI" id="CHEBI:36655"/>
        <dbReference type="ChEBI" id="CHEBI:57305"/>
        <dbReference type="EC" id="1.4.3.19"/>
    </reaction>
</comment>
<dbReference type="EC" id="1.4.3.19" evidence="5"/>
<gene>
    <name evidence="7" type="ORF">SAMN05444955_105144</name>
</gene>
<dbReference type="AlphaFoldDB" id="A0A1H8DEP9"/>
<keyword evidence="2" id="KW-0784">Thiamine biosynthesis</keyword>
<evidence type="ECO:0000256" key="4">
    <source>
        <dbReference type="ARBA" id="ARBA00049872"/>
    </source>
</evidence>
<proteinExistence type="predicted"/>
<evidence type="ECO:0000313" key="8">
    <source>
        <dbReference type="Proteomes" id="UP000199695"/>
    </source>
</evidence>
<name>A0A1H8DEP9_9BACL</name>
<reference evidence="7 8" key="1">
    <citation type="submission" date="2016-10" db="EMBL/GenBank/DDBJ databases">
        <authorList>
            <person name="de Groot N.N."/>
        </authorList>
    </citation>
    <scope>NUCLEOTIDE SEQUENCE [LARGE SCALE GENOMIC DNA]</scope>
    <source>
        <strain evidence="7 8">DSM 46701</strain>
    </source>
</reference>
<dbReference type="SUPFAM" id="SSF51905">
    <property type="entry name" value="FAD/NAD(P)-binding domain"/>
    <property type="match status" value="1"/>
</dbReference>
<evidence type="ECO:0000256" key="5">
    <source>
        <dbReference type="ARBA" id="ARBA00050018"/>
    </source>
</evidence>
<comment type="pathway">
    <text evidence="1">Cofactor biosynthesis; thiamine diphosphate biosynthesis.</text>
</comment>
<dbReference type="UniPathway" id="UPA00060"/>
<evidence type="ECO:0000313" key="7">
    <source>
        <dbReference type="EMBL" id="SEN05753.1"/>
    </source>
</evidence>
<dbReference type="InterPro" id="IPR012727">
    <property type="entry name" value="Gly_oxidase_ThiO"/>
</dbReference>
<dbReference type="GO" id="GO:0005737">
    <property type="term" value="C:cytoplasm"/>
    <property type="evidence" value="ECO:0007669"/>
    <property type="project" value="TreeGrafter"/>
</dbReference>
<dbReference type="RefSeq" id="WP_089966755.1">
    <property type="nucleotide sequence ID" value="NZ_FOCQ01000005.1"/>
</dbReference>